<evidence type="ECO:0000313" key="1">
    <source>
        <dbReference type="EMBL" id="OQR82380.1"/>
    </source>
</evidence>
<dbReference type="AlphaFoldDB" id="A0A1V9Y9H1"/>
<keyword evidence="2" id="KW-1185">Reference proteome</keyword>
<proteinExistence type="predicted"/>
<protein>
    <submittedName>
        <fullName evidence="1">Uncharacterized protein</fullName>
    </submittedName>
</protein>
<reference evidence="1 2" key="1">
    <citation type="journal article" date="2014" name="Genome Biol. Evol.">
        <title>The secreted proteins of Achlya hypogyna and Thraustotheca clavata identify the ancestral oomycete secretome and reveal gene acquisitions by horizontal gene transfer.</title>
        <authorList>
            <person name="Misner I."/>
            <person name="Blouin N."/>
            <person name="Leonard G."/>
            <person name="Richards T.A."/>
            <person name="Lane C.E."/>
        </authorList>
    </citation>
    <scope>NUCLEOTIDE SEQUENCE [LARGE SCALE GENOMIC DNA]</scope>
    <source>
        <strain evidence="1 2">ATCC 34112</strain>
    </source>
</reference>
<gene>
    <name evidence="1" type="ORF">THRCLA_11019</name>
</gene>
<accession>A0A1V9Y9H1</accession>
<evidence type="ECO:0000313" key="2">
    <source>
        <dbReference type="Proteomes" id="UP000243217"/>
    </source>
</evidence>
<comment type="caution">
    <text evidence="1">The sequence shown here is derived from an EMBL/GenBank/DDBJ whole genome shotgun (WGS) entry which is preliminary data.</text>
</comment>
<sequence length="72" mass="7763">MVVIAGGSSITCTHKCCFDAELQTKVGRVKLDNLEVVVLPADEDEFILGNATMQSLGIDVHSMLEKMARPVS</sequence>
<dbReference type="OrthoDB" id="128723at2759"/>
<name>A0A1V9Y9H1_9STRA</name>
<dbReference type="EMBL" id="JNBS01004728">
    <property type="protein sequence ID" value="OQR82380.1"/>
    <property type="molecule type" value="Genomic_DNA"/>
</dbReference>
<organism evidence="1 2">
    <name type="scientific">Thraustotheca clavata</name>
    <dbReference type="NCBI Taxonomy" id="74557"/>
    <lineage>
        <taxon>Eukaryota</taxon>
        <taxon>Sar</taxon>
        <taxon>Stramenopiles</taxon>
        <taxon>Oomycota</taxon>
        <taxon>Saprolegniomycetes</taxon>
        <taxon>Saprolegniales</taxon>
        <taxon>Achlyaceae</taxon>
        <taxon>Thraustotheca</taxon>
    </lineage>
</organism>
<dbReference type="Proteomes" id="UP000243217">
    <property type="component" value="Unassembled WGS sequence"/>
</dbReference>